<dbReference type="GO" id="GO:0015344">
    <property type="term" value="F:siderophore uptake transmembrane transporter activity"/>
    <property type="evidence" value="ECO:0007669"/>
    <property type="project" value="TreeGrafter"/>
</dbReference>
<dbReference type="Gene3D" id="2.40.170.20">
    <property type="entry name" value="TonB-dependent receptor, beta-barrel domain"/>
    <property type="match status" value="1"/>
</dbReference>
<dbReference type="KEGG" id="zal:AZF00_18690"/>
<dbReference type="InterPro" id="IPR039426">
    <property type="entry name" value="TonB-dep_rcpt-like"/>
</dbReference>
<evidence type="ECO:0000256" key="4">
    <source>
        <dbReference type="ARBA" id="ARBA00022692"/>
    </source>
</evidence>
<keyword evidence="2 8" id="KW-0813">Transport</keyword>
<keyword evidence="5 9" id="KW-0798">TonB box</keyword>
<keyword evidence="6 8" id="KW-0472">Membrane</keyword>
<evidence type="ECO:0000256" key="10">
    <source>
        <dbReference type="SAM" id="SignalP"/>
    </source>
</evidence>
<dbReference type="AlphaFoldDB" id="A0A127MAD4"/>
<dbReference type="PANTHER" id="PTHR30069">
    <property type="entry name" value="TONB-DEPENDENT OUTER MEMBRANE RECEPTOR"/>
    <property type="match status" value="1"/>
</dbReference>
<protein>
    <recommendedName>
        <fullName evidence="15">Colicin I receptor</fullName>
    </recommendedName>
</protein>
<evidence type="ECO:0000313" key="13">
    <source>
        <dbReference type="EMBL" id="AMO70207.1"/>
    </source>
</evidence>
<feature type="chain" id="PRO_5007275213" description="Colicin I receptor" evidence="10">
    <location>
        <begin position="26"/>
        <end position="653"/>
    </location>
</feature>
<dbReference type="STRING" id="1470434.AZF00_18690"/>
<keyword evidence="4 8" id="KW-0812">Transmembrane</keyword>
<dbReference type="PROSITE" id="PS52016">
    <property type="entry name" value="TONB_DEPENDENT_REC_3"/>
    <property type="match status" value="1"/>
</dbReference>
<comment type="similarity">
    <text evidence="8 9">Belongs to the TonB-dependent receptor family.</text>
</comment>
<dbReference type="Pfam" id="PF07715">
    <property type="entry name" value="Plug"/>
    <property type="match status" value="1"/>
</dbReference>
<dbReference type="InterPro" id="IPR037066">
    <property type="entry name" value="Plug_dom_sf"/>
</dbReference>
<sequence>MYSARKYQFVLPSFVILSLAMPLHASFLTNEELPIVLTPARLKQNRSEVPASVSVIDRDMIDASGLREIPELFRLIPGTSVGARDGWNYVVSYHGSNYRDSRRMQVLIDGRSVYQAGLATVDWNDIPITIEDIERIEVVRGPATASYGANAFLGVINIITRHPADIDHLEASVERGSEHTENYRLSHAGEYLGGHYRVSVASRHDDGFDIRNNGQERLDSKTLQLINTRYERQLNSGSLSLSLGYKEGRVTDDYSDIDVTSPDSKVDDYYFSTKIENELSVFHHIKVQYDFSGQQQIHRWTAKIPPYYTNLNQNPADFILVDANEDQQVNRHDIDFQDTYIWSESLRSVAGVHLKQSRVSSETYYGRTLKSNNYQFFYNLEKKLSDKFTVNSGGSYEYQEDIGKNFSPRISFHYHINKKNSLRYIYSEAIRTPDLLETSANWTYTGRNVRPHNGGPTTAILLQTAQGNPDLKPELIQSREIGYYGNFPVLHLQWDVKIFSDQLEQLMSNSISLARFDPINDGYLKQQGIETEIDYRPSHQWLIHANYAYITDESNTLTETSFTPRNSASLLLSYKYKPDLQISISKYYAKEIGTAANKFSRTDIMIKKIIKLRKTEIELGYAGQYRHDDDSELLRDNIYSNKLRQSVSVTLRY</sequence>
<dbReference type="InterPro" id="IPR036942">
    <property type="entry name" value="Beta-barrel_TonB_sf"/>
</dbReference>
<dbReference type="Proteomes" id="UP000074119">
    <property type="component" value="Chromosome"/>
</dbReference>
<dbReference type="Gene3D" id="2.170.130.10">
    <property type="entry name" value="TonB-dependent receptor, plug domain"/>
    <property type="match status" value="1"/>
</dbReference>
<organism evidence="13 14">
    <name type="scientific">Zhongshania aliphaticivorans</name>
    <dbReference type="NCBI Taxonomy" id="1470434"/>
    <lineage>
        <taxon>Bacteria</taxon>
        <taxon>Pseudomonadati</taxon>
        <taxon>Pseudomonadota</taxon>
        <taxon>Gammaproteobacteria</taxon>
        <taxon>Cellvibrionales</taxon>
        <taxon>Spongiibacteraceae</taxon>
        <taxon>Zhongshania</taxon>
    </lineage>
</organism>
<keyword evidence="10" id="KW-0732">Signal</keyword>
<evidence type="ECO:0000256" key="5">
    <source>
        <dbReference type="ARBA" id="ARBA00023077"/>
    </source>
</evidence>
<evidence type="ECO:0000313" key="14">
    <source>
        <dbReference type="Proteomes" id="UP000074119"/>
    </source>
</evidence>
<feature type="domain" description="TonB-dependent receptor-like beta-barrel" evidence="11">
    <location>
        <begin position="205"/>
        <end position="588"/>
    </location>
</feature>
<dbReference type="InterPro" id="IPR012910">
    <property type="entry name" value="Plug_dom"/>
</dbReference>
<keyword evidence="7 8" id="KW-0998">Cell outer membrane</keyword>
<evidence type="ECO:0000256" key="2">
    <source>
        <dbReference type="ARBA" id="ARBA00022448"/>
    </source>
</evidence>
<evidence type="ECO:0000256" key="8">
    <source>
        <dbReference type="PROSITE-ProRule" id="PRU01360"/>
    </source>
</evidence>
<dbReference type="GO" id="GO:0044718">
    <property type="term" value="P:siderophore transmembrane transport"/>
    <property type="evidence" value="ECO:0007669"/>
    <property type="project" value="TreeGrafter"/>
</dbReference>
<proteinExistence type="inferred from homology"/>
<evidence type="ECO:0000256" key="1">
    <source>
        <dbReference type="ARBA" id="ARBA00004571"/>
    </source>
</evidence>
<dbReference type="InterPro" id="IPR000531">
    <property type="entry name" value="Beta-barrel_TonB"/>
</dbReference>
<dbReference type="EMBL" id="CP014544">
    <property type="protein sequence ID" value="AMO70207.1"/>
    <property type="molecule type" value="Genomic_DNA"/>
</dbReference>
<evidence type="ECO:0000256" key="6">
    <source>
        <dbReference type="ARBA" id="ARBA00023136"/>
    </source>
</evidence>
<feature type="signal peptide" evidence="10">
    <location>
        <begin position="1"/>
        <end position="25"/>
    </location>
</feature>
<dbReference type="SUPFAM" id="SSF56935">
    <property type="entry name" value="Porins"/>
    <property type="match status" value="1"/>
</dbReference>
<evidence type="ECO:0000259" key="11">
    <source>
        <dbReference type="Pfam" id="PF00593"/>
    </source>
</evidence>
<reference evidence="13 14" key="1">
    <citation type="submission" date="2015-12" db="EMBL/GenBank/DDBJ databases">
        <authorList>
            <person name="Shamseldin A."/>
            <person name="Moawad H."/>
            <person name="Abd El-Rahim W.M."/>
            <person name="Sadowsky M.J."/>
        </authorList>
    </citation>
    <scope>NUCLEOTIDE SEQUENCE [LARGE SCALE GENOMIC DNA]</scope>
    <source>
        <strain evidence="13 14">SM2</strain>
    </source>
</reference>
<gene>
    <name evidence="13" type="ORF">AZF00_18690</name>
</gene>
<name>A0A127MAD4_9GAMM</name>
<dbReference type="GO" id="GO:0009279">
    <property type="term" value="C:cell outer membrane"/>
    <property type="evidence" value="ECO:0007669"/>
    <property type="project" value="UniProtKB-SubCell"/>
</dbReference>
<accession>A0A127MAD4</accession>
<feature type="domain" description="TonB-dependent receptor plug" evidence="12">
    <location>
        <begin position="47"/>
        <end position="155"/>
    </location>
</feature>
<keyword evidence="3 8" id="KW-1134">Transmembrane beta strand</keyword>
<evidence type="ECO:0000256" key="3">
    <source>
        <dbReference type="ARBA" id="ARBA00022452"/>
    </source>
</evidence>
<dbReference type="PANTHER" id="PTHR30069:SF27">
    <property type="entry name" value="BLL4766 PROTEIN"/>
    <property type="match status" value="1"/>
</dbReference>
<evidence type="ECO:0008006" key="15">
    <source>
        <dbReference type="Google" id="ProtNLM"/>
    </source>
</evidence>
<evidence type="ECO:0000256" key="7">
    <source>
        <dbReference type="ARBA" id="ARBA00023237"/>
    </source>
</evidence>
<evidence type="ECO:0000259" key="12">
    <source>
        <dbReference type="Pfam" id="PF07715"/>
    </source>
</evidence>
<evidence type="ECO:0000256" key="9">
    <source>
        <dbReference type="RuleBase" id="RU003357"/>
    </source>
</evidence>
<dbReference type="Pfam" id="PF00593">
    <property type="entry name" value="TonB_dep_Rec_b-barrel"/>
    <property type="match status" value="1"/>
</dbReference>
<comment type="subcellular location">
    <subcellularLocation>
        <location evidence="1 8">Cell outer membrane</location>
        <topology evidence="1 8">Multi-pass membrane protein</topology>
    </subcellularLocation>
</comment>